<dbReference type="Pfam" id="PF01773">
    <property type="entry name" value="Nucleos_tra2_N"/>
    <property type="match status" value="1"/>
</dbReference>
<reference evidence="2" key="2">
    <citation type="submission" date="2020-11" db="EMBL/GenBank/DDBJ databases">
        <authorList>
            <person name="McCartney M.A."/>
            <person name="Auch B."/>
            <person name="Kono T."/>
            <person name="Mallez S."/>
            <person name="Becker A."/>
            <person name="Gohl D.M."/>
            <person name="Silverstein K.A.T."/>
            <person name="Koren S."/>
            <person name="Bechman K.B."/>
            <person name="Herman A."/>
            <person name="Abrahante J.E."/>
            <person name="Garbe J."/>
        </authorList>
    </citation>
    <scope>NUCLEOTIDE SEQUENCE</scope>
    <source>
        <strain evidence="2">Duluth1</strain>
        <tissue evidence="2">Whole animal</tissue>
    </source>
</reference>
<evidence type="ECO:0000259" key="1">
    <source>
        <dbReference type="Pfam" id="PF01773"/>
    </source>
</evidence>
<keyword evidence="3" id="KW-1185">Reference proteome</keyword>
<dbReference type="AlphaFoldDB" id="A0A9D4FXP7"/>
<reference evidence="2" key="1">
    <citation type="journal article" date="2019" name="bioRxiv">
        <title>The Genome of the Zebra Mussel, Dreissena polymorpha: A Resource for Invasive Species Research.</title>
        <authorList>
            <person name="McCartney M.A."/>
            <person name="Auch B."/>
            <person name="Kono T."/>
            <person name="Mallez S."/>
            <person name="Zhang Y."/>
            <person name="Obille A."/>
            <person name="Becker A."/>
            <person name="Abrahante J.E."/>
            <person name="Garbe J."/>
            <person name="Badalamenti J.P."/>
            <person name="Herman A."/>
            <person name="Mangelson H."/>
            <person name="Liachko I."/>
            <person name="Sullivan S."/>
            <person name="Sone E.D."/>
            <person name="Koren S."/>
            <person name="Silverstein K.A.T."/>
            <person name="Beckman K.B."/>
            <person name="Gohl D.M."/>
        </authorList>
    </citation>
    <scope>NUCLEOTIDE SEQUENCE</scope>
    <source>
        <strain evidence="2">Duluth1</strain>
        <tissue evidence="2">Whole animal</tissue>
    </source>
</reference>
<feature type="domain" description="Concentrative nucleoside transporter N-terminal" evidence="1">
    <location>
        <begin position="1"/>
        <end position="45"/>
    </location>
</feature>
<dbReference type="EMBL" id="JAIWYP010000006">
    <property type="protein sequence ID" value="KAH3806397.1"/>
    <property type="molecule type" value="Genomic_DNA"/>
</dbReference>
<dbReference type="InterPro" id="IPR002668">
    <property type="entry name" value="CNT_N_dom"/>
</dbReference>
<sequence>MTVQFLIALIIYKTTWGAAFIQWWASRLTDLIDNARAGSVFMFGKTYTDHRFVMAVSIALALKI</sequence>
<accession>A0A9D4FXP7</accession>
<protein>
    <recommendedName>
        <fullName evidence="1">Concentrative nucleoside transporter N-terminal domain-containing protein</fullName>
    </recommendedName>
</protein>
<evidence type="ECO:0000313" key="2">
    <source>
        <dbReference type="EMBL" id="KAH3806397.1"/>
    </source>
</evidence>
<comment type="caution">
    <text evidence="2">The sequence shown here is derived from an EMBL/GenBank/DDBJ whole genome shotgun (WGS) entry which is preliminary data.</text>
</comment>
<dbReference type="Proteomes" id="UP000828390">
    <property type="component" value="Unassembled WGS sequence"/>
</dbReference>
<evidence type="ECO:0000313" key="3">
    <source>
        <dbReference type="Proteomes" id="UP000828390"/>
    </source>
</evidence>
<proteinExistence type="predicted"/>
<organism evidence="2 3">
    <name type="scientific">Dreissena polymorpha</name>
    <name type="common">Zebra mussel</name>
    <name type="synonym">Mytilus polymorpha</name>
    <dbReference type="NCBI Taxonomy" id="45954"/>
    <lineage>
        <taxon>Eukaryota</taxon>
        <taxon>Metazoa</taxon>
        <taxon>Spiralia</taxon>
        <taxon>Lophotrochozoa</taxon>
        <taxon>Mollusca</taxon>
        <taxon>Bivalvia</taxon>
        <taxon>Autobranchia</taxon>
        <taxon>Heteroconchia</taxon>
        <taxon>Euheterodonta</taxon>
        <taxon>Imparidentia</taxon>
        <taxon>Neoheterodontei</taxon>
        <taxon>Myida</taxon>
        <taxon>Dreissenoidea</taxon>
        <taxon>Dreissenidae</taxon>
        <taxon>Dreissena</taxon>
    </lineage>
</organism>
<gene>
    <name evidence="2" type="ORF">DPMN_134718</name>
</gene>
<name>A0A9D4FXP7_DREPO</name>